<evidence type="ECO:0000256" key="1">
    <source>
        <dbReference type="SAM" id="Coils"/>
    </source>
</evidence>
<protein>
    <recommendedName>
        <fullName evidence="3">DUF460 domain-containing protein</fullName>
    </recommendedName>
</protein>
<feature type="coiled-coil region" evidence="1">
    <location>
        <begin position="183"/>
        <end position="217"/>
    </location>
</feature>
<evidence type="ECO:0008006" key="3">
    <source>
        <dbReference type="Google" id="ProtNLM"/>
    </source>
</evidence>
<organism evidence="2">
    <name type="scientific">bioreactor metagenome</name>
    <dbReference type="NCBI Taxonomy" id="1076179"/>
    <lineage>
        <taxon>unclassified sequences</taxon>
        <taxon>metagenomes</taxon>
        <taxon>ecological metagenomes</taxon>
    </lineage>
</organism>
<dbReference type="InterPro" id="IPR007408">
    <property type="entry name" value="DUF460"/>
</dbReference>
<accession>A0A644WGJ2</accession>
<gene>
    <name evidence="2" type="ORF">SDC9_48872</name>
</gene>
<dbReference type="PANTHER" id="PTHR40707">
    <property type="entry name" value="POSSIBLE NUCLEASE OF RNASE H FOLD, RUVC/YQGF FAMILY"/>
    <property type="match status" value="1"/>
</dbReference>
<dbReference type="Pfam" id="PF04312">
    <property type="entry name" value="DUF460"/>
    <property type="match status" value="1"/>
</dbReference>
<dbReference type="PANTHER" id="PTHR40707:SF1">
    <property type="entry name" value="DUF460 DOMAIN-CONTAINING PROTEIN"/>
    <property type="match status" value="1"/>
</dbReference>
<keyword evidence="1" id="KW-0175">Coiled coil</keyword>
<comment type="caution">
    <text evidence="2">The sequence shown here is derived from an EMBL/GenBank/DDBJ whole genome shotgun (WGS) entry which is preliminary data.</text>
</comment>
<feature type="coiled-coil region" evidence="1">
    <location>
        <begin position="303"/>
        <end position="403"/>
    </location>
</feature>
<dbReference type="AlphaFoldDB" id="A0A644WGJ2"/>
<sequence length="556" mass="63792">MRDNLKNTKNKDIKKDKISNSIKTPIIVGFDPGLTVGIAILDLNGNLLFLSSYKEISKSEIIKTIMKFGKAILIATDVENSPKAVRKLATSLNSKIFSPKNDIPVSYKIELVNNFLRNNGNFIEENIPFNESINNQKISHNYKRNNYKNPTDYSSNVNGNKNIKKTAITNIDGSVDAHERDALSAAILAYKNYENKLKQLERKFLEAKISLKSIDKEDIINENYYEILNHSKSFLINDNPISESISKAFKIYGLIDDEKNMDSKDEEGYFDSRANNINNDTNDISINNINGNDSNNKDINPKWNELEEKLDILKNINKSQEKQIKNQDKVIEKLKNKNSLLINDLNEKDNKINKIEKDLKILRLNESKAVLKDKEVASKIKLLKNIQLKYSEEKKLRKSLEEKLNKRLKIDDFEELSMFTPIKMIDSFTKNGIKEANNLFKLKRGDVLYFSSSKGGGSQTAKYIVDIGVKAIITNKNKEMIPLQAKEVFETNEIPIISENDLDIKFFDDYAVADTTALNKVINQWKESLKEKSTKKAQENLLNVINEYRVERKRDL</sequence>
<dbReference type="EMBL" id="VSSQ01000883">
    <property type="protein sequence ID" value="MPM02618.1"/>
    <property type="molecule type" value="Genomic_DNA"/>
</dbReference>
<proteinExistence type="predicted"/>
<reference evidence="2" key="1">
    <citation type="submission" date="2019-08" db="EMBL/GenBank/DDBJ databases">
        <authorList>
            <person name="Kucharzyk K."/>
            <person name="Murdoch R.W."/>
            <person name="Higgins S."/>
            <person name="Loffler F."/>
        </authorList>
    </citation>
    <scope>NUCLEOTIDE SEQUENCE</scope>
</reference>
<name>A0A644WGJ2_9ZZZZ</name>
<evidence type="ECO:0000313" key="2">
    <source>
        <dbReference type="EMBL" id="MPM02618.1"/>
    </source>
</evidence>